<keyword evidence="8" id="KW-0042">Antenna complex</keyword>
<keyword evidence="13 18" id="KW-1133">Transmembrane helix</keyword>
<proteinExistence type="inferred from homology"/>
<dbReference type="SMR" id="A0A0N8VEI2"/>
<evidence type="ECO:0000256" key="14">
    <source>
        <dbReference type="ARBA" id="ARBA00022991"/>
    </source>
</evidence>
<comment type="function">
    <text evidence="1">Antenna complexes are light-harvesting systems, which transfer the excitation energy to the reaction centers.</text>
</comment>
<evidence type="ECO:0000256" key="13">
    <source>
        <dbReference type="ARBA" id="ARBA00022989"/>
    </source>
</evidence>
<dbReference type="InterPro" id="IPR035889">
    <property type="entry name" value="Light-harvesting_complex"/>
</dbReference>
<evidence type="ECO:0000256" key="7">
    <source>
        <dbReference type="ARBA" id="ARBA00022519"/>
    </source>
</evidence>
<keyword evidence="7" id="KW-0997">Cell inner membrane</keyword>
<accession>A0A0N8VEI2</accession>
<dbReference type="EMBL" id="FNAY01000022">
    <property type="protein sequence ID" value="SDF93412.1"/>
    <property type="molecule type" value="Genomic_DNA"/>
</dbReference>
<evidence type="ECO:0000313" key="23">
    <source>
        <dbReference type="Proteomes" id="UP000310597"/>
    </source>
</evidence>
<keyword evidence="12" id="KW-0076">Bacteriochlorophyll</keyword>
<dbReference type="Proteomes" id="UP000310597">
    <property type="component" value="Unassembled WGS sequence"/>
</dbReference>
<keyword evidence="15 18" id="KW-0472">Membrane</keyword>
<feature type="transmembrane region" description="Helical" evidence="18">
    <location>
        <begin position="15"/>
        <end position="35"/>
    </location>
</feature>
<dbReference type="Gene3D" id="4.10.220.20">
    <property type="entry name" value="Light-harvesting complex"/>
    <property type="match status" value="1"/>
</dbReference>
<dbReference type="InterPro" id="IPR000066">
    <property type="entry name" value="Antenna_a/b"/>
</dbReference>
<name>A0A0N8VEI2_RHOCA</name>
<dbReference type="EMBL" id="SWJZ01000012">
    <property type="protein sequence ID" value="TKD25089.1"/>
    <property type="molecule type" value="Genomic_DNA"/>
</dbReference>
<keyword evidence="9 18" id="KW-0812">Transmembrane</keyword>
<keyword evidence="14" id="KW-0157">Chromophore</keyword>
<comment type="subunit">
    <text evidence="4">The core complex is formed by different alpha and beta chains, binding bacteriochlorophyll molecules, and arranged most probably in tetrameric structures disposed around the reaction center. The non-pigmented gamma chains may constitute additional components.</text>
</comment>
<evidence type="ECO:0000313" key="22">
    <source>
        <dbReference type="Proteomes" id="UP000183812"/>
    </source>
</evidence>
<feature type="domain" description="Antenna complex alpha/beta subunit" evidence="19">
    <location>
        <begin position="3"/>
        <end position="41"/>
    </location>
</feature>
<evidence type="ECO:0000256" key="3">
    <source>
        <dbReference type="ARBA" id="ARBA00005629"/>
    </source>
</evidence>
<gene>
    <name evidence="21" type="ORF">FBT96_03630</name>
    <name evidence="20" type="ORF">SAMN04244550_03116</name>
</gene>
<protein>
    <recommendedName>
        <fullName evidence="17">Antenna pigment protein alpha chain</fullName>
    </recommendedName>
</protein>
<dbReference type="GeneID" id="31491358"/>
<keyword evidence="5" id="KW-1003">Cell membrane</keyword>
<evidence type="ECO:0000256" key="12">
    <source>
        <dbReference type="ARBA" id="ARBA00022956"/>
    </source>
</evidence>
<keyword evidence="16" id="KW-0437">Light-harvesting polypeptide</keyword>
<dbReference type="InterPro" id="IPR002361">
    <property type="entry name" value="Antenna_alpha_CS"/>
</dbReference>
<evidence type="ECO:0000313" key="20">
    <source>
        <dbReference type="EMBL" id="SDF93412.1"/>
    </source>
</evidence>
<keyword evidence="10" id="KW-0479">Metal-binding</keyword>
<dbReference type="RefSeq" id="WP_013068240.1">
    <property type="nucleotide sequence ID" value="NZ_CP061202.1"/>
</dbReference>
<reference evidence="21 23" key="2">
    <citation type="submission" date="2019-04" db="EMBL/GenBank/DDBJ databases">
        <title>Draft Whole-Genome sequence of the purple photosynthetic bacterium Rhodobacter capsulatus SP108 with an indigenous class A beta-lactamase.</title>
        <authorList>
            <person name="Robertson S."/>
            <person name="Meyer T.E."/>
            <person name="Kyndt J.A."/>
        </authorList>
    </citation>
    <scope>NUCLEOTIDE SEQUENCE [LARGE SCALE GENOMIC DNA]</scope>
    <source>
        <strain evidence="21 23">SP108</strain>
    </source>
</reference>
<organism evidence="20 22">
    <name type="scientific">Rhodobacter capsulatus</name>
    <name type="common">Rhodopseudomonas capsulata</name>
    <dbReference type="NCBI Taxonomy" id="1061"/>
    <lineage>
        <taxon>Bacteria</taxon>
        <taxon>Pseudomonadati</taxon>
        <taxon>Pseudomonadota</taxon>
        <taxon>Alphaproteobacteria</taxon>
        <taxon>Rhodobacterales</taxon>
        <taxon>Rhodobacter group</taxon>
        <taxon>Rhodobacter</taxon>
    </lineage>
</organism>
<keyword evidence="6" id="KW-0148">Chlorophyll</keyword>
<reference evidence="20 22" key="1">
    <citation type="submission" date="2016-10" db="EMBL/GenBank/DDBJ databases">
        <authorList>
            <person name="de Groot N.N."/>
        </authorList>
    </citation>
    <scope>NUCLEOTIDE SEQUENCE [LARGE SCALE GENOMIC DNA]</scope>
    <source>
        <strain evidence="20">DSM 938</strain>
        <strain evidence="22">DSM 938 / 37b4</strain>
    </source>
</reference>
<dbReference type="GO" id="GO:0030077">
    <property type="term" value="C:plasma membrane light-harvesting complex"/>
    <property type="evidence" value="ECO:0007669"/>
    <property type="project" value="InterPro"/>
</dbReference>
<dbReference type="GO" id="GO:0005886">
    <property type="term" value="C:plasma membrane"/>
    <property type="evidence" value="ECO:0007669"/>
    <property type="project" value="UniProtKB-SubCell"/>
</dbReference>
<evidence type="ECO:0000256" key="1">
    <source>
        <dbReference type="ARBA" id="ARBA00002455"/>
    </source>
</evidence>
<dbReference type="GO" id="GO:0046872">
    <property type="term" value="F:metal ion binding"/>
    <property type="evidence" value="ECO:0007669"/>
    <property type="project" value="UniProtKB-KW"/>
</dbReference>
<dbReference type="GO" id="GO:0042314">
    <property type="term" value="F:bacteriochlorophyll binding"/>
    <property type="evidence" value="ECO:0007669"/>
    <property type="project" value="UniProtKB-KW"/>
</dbReference>
<dbReference type="Pfam" id="PF00556">
    <property type="entry name" value="LHC"/>
    <property type="match status" value="1"/>
</dbReference>
<evidence type="ECO:0000256" key="9">
    <source>
        <dbReference type="ARBA" id="ARBA00022692"/>
    </source>
</evidence>
<evidence type="ECO:0000256" key="2">
    <source>
        <dbReference type="ARBA" id="ARBA00004249"/>
    </source>
</evidence>
<evidence type="ECO:0000256" key="8">
    <source>
        <dbReference type="ARBA" id="ARBA00022549"/>
    </source>
</evidence>
<evidence type="ECO:0000256" key="4">
    <source>
        <dbReference type="ARBA" id="ARBA00011367"/>
    </source>
</evidence>
<dbReference type="PROSITE" id="PS00968">
    <property type="entry name" value="ANTENNA_COMP_ALPHA"/>
    <property type="match status" value="1"/>
</dbReference>
<evidence type="ECO:0000259" key="19">
    <source>
        <dbReference type="Pfam" id="PF00556"/>
    </source>
</evidence>
<dbReference type="GO" id="GO:0019866">
    <property type="term" value="C:organelle inner membrane"/>
    <property type="evidence" value="ECO:0007669"/>
    <property type="project" value="InterPro"/>
</dbReference>
<dbReference type="Proteomes" id="UP000183812">
    <property type="component" value="Unassembled WGS sequence"/>
</dbReference>
<evidence type="ECO:0000256" key="18">
    <source>
        <dbReference type="SAM" id="Phobius"/>
    </source>
</evidence>
<evidence type="ECO:0000256" key="15">
    <source>
        <dbReference type="ARBA" id="ARBA00023136"/>
    </source>
</evidence>
<evidence type="ECO:0000256" key="5">
    <source>
        <dbReference type="ARBA" id="ARBA00022475"/>
    </source>
</evidence>
<sequence>MNNAKIWTVVKPSTGIPLILGAVAVAALIVHAGLLTNTTWFANYWNGNPMATVVAVAPAQ</sequence>
<dbReference type="AlphaFoldDB" id="A0A0N8VEI2"/>
<dbReference type="SUPFAM" id="SSF56918">
    <property type="entry name" value="Light-harvesting complex subunits"/>
    <property type="match status" value="1"/>
</dbReference>
<dbReference type="OMA" id="SHTTWFP"/>
<comment type="similarity">
    <text evidence="3">Belongs to the antenna complex alpha subunit family.</text>
</comment>
<evidence type="ECO:0000256" key="16">
    <source>
        <dbReference type="ARBA" id="ARBA00023243"/>
    </source>
</evidence>
<comment type="subcellular location">
    <subcellularLocation>
        <location evidence="2">Cell inner membrane</location>
        <topology evidence="2">Single-pass type II membrane protein</topology>
    </subcellularLocation>
</comment>
<keyword evidence="11" id="KW-0460">Magnesium</keyword>
<evidence type="ECO:0000256" key="11">
    <source>
        <dbReference type="ARBA" id="ARBA00022842"/>
    </source>
</evidence>
<evidence type="ECO:0000256" key="17">
    <source>
        <dbReference type="ARBA" id="ARBA00029710"/>
    </source>
</evidence>
<evidence type="ECO:0000256" key="10">
    <source>
        <dbReference type="ARBA" id="ARBA00022723"/>
    </source>
</evidence>
<dbReference type="GO" id="GO:0019684">
    <property type="term" value="P:photosynthesis, light reaction"/>
    <property type="evidence" value="ECO:0007669"/>
    <property type="project" value="InterPro"/>
</dbReference>
<dbReference type="InterPro" id="IPR018332">
    <property type="entry name" value="Antenna_alpha"/>
</dbReference>
<evidence type="ECO:0000256" key="6">
    <source>
        <dbReference type="ARBA" id="ARBA00022494"/>
    </source>
</evidence>
<dbReference type="PRINTS" id="PR00673">
    <property type="entry name" value="LIGHTHARVSTA"/>
</dbReference>
<evidence type="ECO:0000313" key="21">
    <source>
        <dbReference type="EMBL" id="TKD25089.1"/>
    </source>
</evidence>